<gene>
    <name evidence="9" type="ordered locus">SVI_3051</name>
</gene>
<keyword evidence="6 8" id="KW-1133">Transmembrane helix</keyword>
<evidence type="ECO:0000256" key="2">
    <source>
        <dbReference type="ARBA" id="ARBA00005658"/>
    </source>
</evidence>
<feature type="transmembrane region" description="Helical" evidence="8">
    <location>
        <begin position="57"/>
        <end position="76"/>
    </location>
</feature>
<keyword evidence="4" id="KW-1003">Cell membrane</keyword>
<comment type="subcellular location">
    <subcellularLocation>
        <location evidence="1">Cell membrane</location>
        <topology evidence="1">Multi-pass membrane protein</topology>
    </subcellularLocation>
</comment>
<dbReference type="GO" id="GO:0022857">
    <property type="term" value="F:transmembrane transporter activity"/>
    <property type="evidence" value="ECO:0007669"/>
    <property type="project" value="InterPro"/>
</dbReference>
<dbReference type="STRING" id="637905.SVI_3051"/>
<proteinExistence type="inferred from homology"/>
<dbReference type="Pfam" id="PF02028">
    <property type="entry name" value="BCCT"/>
    <property type="match status" value="1"/>
</dbReference>
<sequence>MLTCGSHMSLKTSINPPVFFSSLLLIILIVFVCSMWPGQSQEVFQLVQTWIQVKAGWLYILGVAIFLIFIIFVMVSRFGDIKLGPDHAEPDYSYKSWIAMLFSAGMGIGLMFFGVAEPVMHYMAPPDATPESIRRQKMP</sequence>
<dbReference type="PANTHER" id="PTHR30047:SF7">
    <property type="entry name" value="HIGH-AFFINITY CHOLINE TRANSPORT PROTEIN"/>
    <property type="match status" value="1"/>
</dbReference>
<evidence type="ECO:0000256" key="3">
    <source>
        <dbReference type="ARBA" id="ARBA00022448"/>
    </source>
</evidence>
<dbReference type="InterPro" id="IPR000060">
    <property type="entry name" value="BCCT_transptr"/>
</dbReference>
<keyword evidence="10" id="KW-1185">Reference proteome</keyword>
<evidence type="ECO:0000256" key="1">
    <source>
        <dbReference type="ARBA" id="ARBA00004651"/>
    </source>
</evidence>
<protein>
    <submittedName>
        <fullName evidence="9">Uncharacterized protein</fullName>
    </submittedName>
</protein>
<dbReference type="Proteomes" id="UP000002350">
    <property type="component" value="Chromosome"/>
</dbReference>
<organism evidence="9 10">
    <name type="scientific">Shewanella violacea (strain JCM 10179 / CIP 106290 / LMG 19151 / DSS12)</name>
    <dbReference type="NCBI Taxonomy" id="637905"/>
    <lineage>
        <taxon>Bacteria</taxon>
        <taxon>Pseudomonadati</taxon>
        <taxon>Pseudomonadota</taxon>
        <taxon>Gammaproteobacteria</taxon>
        <taxon>Alteromonadales</taxon>
        <taxon>Shewanellaceae</taxon>
        <taxon>Shewanella</taxon>
    </lineage>
</organism>
<evidence type="ECO:0000256" key="8">
    <source>
        <dbReference type="SAM" id="Phobius"/>
    </source>
</evidence>
<reference evidence="10" key="1">
    <citation type="journal article" date="2010" name="Mol. Biosyst.">
        <title>Complete genome sequence and comparative analysis of Shewanella violacea, a psychrophilic and piezophilic bacterium from deep sea floor sediments.</title>
        <authorList>
            <person name="Aono E."/>
            <person name="Baba T."/>
            <person name="Ara T."/>
            <person name="Nishi T."/>
            <person name="Nakamichi T."/>
            <person name="Inamoto E."/>
            <person name="Toyonaga H."/>
            <person name="Hasegawa M."/>
            <person name="Takai Y."/>
            <person name="Okumura Y."/>
            <person name="Baba M."/>
            <person name="Tomita M."/>
            <person name="Kato C."/>
            <person name="Oshima T."/>
            <person name="Nakasone K."/>
            <person name="Mori H."/>
        </authorList>
    </citation>
    <scope>NUCLEOTIDE SEQUENCE [LARGE SCALE GENOMIC DNA]</scope>
    <source>
        <strain evidence="10">JCM 10179 / CIP 106290 / LMG 19151 / DSS12</strain>
    </source>
</reference>
<evidence type="ECO:0000256" key="5">
    <source>
        <dbReference type="ARBA" id="ARBA00022692"/>
    </source>
</evidence>
<dbReference type="AlphaFoldDB" id="D4ZAH7"/>
<dbReference type="KEGG" id="svo:SVI_3051"/>
<feature type="transmembrane region" description="Helical" evidence="8">
    <location>
        <begin position="18"/>
        <end position="37"/>
    </location>
</feature>
<accession>D4ZAH7</accession>
<comment type="similarity">
    <text evidence="2">Belongs to the BCCT transporter (TC 2.A.15) family.</text>
</comment>
<name>D4ZAH7_SHEVD</name>
<dbReference type="HOGENOM" id="CLU_010118_0_1_6"/>
<evidence type="ECO:0000313" key="9">
    <source>
        <dbReference type="EMBL" id="BAJ03022.1"/>
    </source>
</evidence>
<keyword evidence="3" id="KW-0813">Transport</keyword>
<evidence type="ECO:0000256" key="6">
    <source>
        <dbReference type="ARBA" id="ARBA00022989"/>
    </source>
</evidence>
<keyword evidence="5 8" id="KW-0812">Transmembrane</keyword>
<dbReference type="EMBL" id="AP011177">
    <property type="protein sequence ID" value="BAJ03022.1"/>
    <property type="molecule type" value="Genomic_DNA"/>
</dbReference>
<evidence type="ECO:0000256" key="7">
    <source>
        <dbReference type="ARBA" id="ARBA00023136"/>
    </source>
</evidence>
<evidence type="ECO:0000313" key="10">
    <source>
        <dbReference type="Proteomes" id="UP000002350"/>
    </source>
</evidence>
<dbReference type="eggNOG" id="COG1292">
    <property type="taxonomic scope" value="Bacteria"/>
</dbReference>
<feature type="transmembrane region" description="Helical" evidence="8">
    <location>
        <begin position="97"/>
        <end position="116"/>
    </location>
</feature>
<keyword evidence="7 8" id="KW-0472">Membrane</keyword>
<dbReference type="GO" id="GO:0005886">
    <property type="term" value="C:plasma membrane"/>
    <property type="evidence" value="ECO:0007669"/>
    <property type="project" value="UniProtKB-SubCell"/>
</dbReference>
<evidence type="ECO:0000256" key="4">
    <source>
        <dbReference type="ARBA" id="ARBA00022475"/>
    </source>
</evidence>
<dbReference type="PANTHER" id="PTHR30047">
    <property type="entry name" value="HIGH-AFFINITY CHOLINE TRANSPORT PROTEIN-RELATED"/>
    <property type="match status" value="1"/>
</dbReference>